<evidence type="ECO:0000259" key="8">
    <source>
        <dbReference type="SMART" id="SM00829"/>
    </source>
</evidence>
<dbReference type="Proteomes" id="UP000355283">
    <property type="component" value="Unassembled WGS sequence"/>
</dbReference>
<dbReference type="InterPro" id="IPR013154">
    <property type="entry name" value="ADH-like_N"/>
</dbReference>
<feature type="domain" description="Enoyl reductase (ER)" evidence="8">
    <location>
        <begin position="15"/>
        <end position="359"/>
    </location>
</feature>
<evidence type="ECO:0000256" key="4">
    <source>
        <dbReference type="ARBA" id="ARBA00022833"/>
    </source>
</evidence>
<evidence type="ECO:0000256" key="2">
    <source>
        <dbReference type="ARBA" id="ARBA00008072"/>
    </source>
</evidence>
<evidence type="ECO:0000256" key="6">
    <source>
        <dbReference type="ARBA" id="ARBA00023027"/>
    </source>
</evidence>
<keyword evidence="4 7" id="KW-0862">Zinc</keyword>
<comment type="cofactor">
    <cofactor evidence="1 7">
        <name>Zn(2+)</name>
        <dbReference type="ChEBI" id="CHEBI:29105"/>
    </cofactor>
</comment>
<keyword evidence="3 7" id="KW-0479">Metal-binding</keyword>
<comment type="caution">
    <text evidence="9">The sequence shown here is derived from an EMBL/GenBank/DDBJ whole genome shotgun (WGS) entry which is preliminary data.</text>
</comment>
<accession>A0A4D9CQG7</accession>
<gene>
    <name evidence="9" type="ORF">NSK_007911</name>
</gene>
<dbReference type="InterPro" id="IPR020843">
    <property type="entry name" value="ER"/>
</dbReference>
<dbReference type="PROSITE" id="PS00059">
    <property type="entry name" value="ADH_ZINC"/>
    <property type="match status" value="1"/>
</dbReference>
<protein>
    <recommendedName>
        <fullName evidence="8">Enoyl reductase (ER) domain-containing protein</fullName>
    </recommendedName>
</protein>
<dbReference type="InterPro" id="IPR002328">
    <property type="entry name" value="ADH_Zn_CS"/>
</dbReference>
<dbReference type="AlphaFoldDB" id="A0A4D9CQG7"/>
<reference evidence="9 10" key="1">
    <citation type="submission" date="2019-01" db="EMBL/GenBank/DDBJ databases">
        <title>Nuclear Genome Assembly of the Microalgal Biofuel strain Nannochloropsis salina CCMP1776.</title>
        <authorList>
            <person name="Hovde B."/>
        </authorList>
    </citation>
    <scope>NUCLEOTIDE SEQUENCE [LARGE SCALE GENOMIC DNA]</scope>
    <source>
        <strain evidence="9 10">CCMP1776</strain>
    </source>
</reference>
<dbReference type="EMBL" id="SDOX01000158">
    <property type="protein sequence ID" value="TFJ80734.1"/>
    <property type="molecule type" value="Genomic_DNA"/>
</dbReference>
<keyword evidence="6" id="KW-0520">NAD</keyword>
<evidence type="ECO:0000256" key="3">
    <source>
        <dbReference type="ARBA" id="ARBA00022723"/>
    </source>
</evidence>
<dbReference type="InterPro" id="IPR013149">
    <property type="entry name" value="ADH-like_C"/>
</dbReference>
<dbReference type="Pfam" id="PF08240">
    <property type="entry name" value="ADH_N"/>
    <property type="match status" value="1"/>
</dbReference>
<dbReference type="Pfam" id="PF00107">
    <property type="entry name" value="ADH_zinc_N"/>
    <property type="match status" value="1"/>
</dbReference>
<evidence type="ECO:0000256" key="1">
    <source>
        <dbReference type="ARBA" id="ARBA00001947"/>
    </source>
</evidence>
<evidence type="ECO:0000256" key="5">
    <source>
        <dbReference type="ARBA" id="ARBA00023002"/>
    </source>
</evidence>
<dbReference type="SUPFAM" id="SSF50129">
    <property type="entry name" value="GroES-like"/>
    <property type="match status" value="1"/>
</dbReference>
<dbReference type="PANTHER" id="PTHR43161:SF9">
    <property type="entry name" value="SORBITOL DEHYDROGENASE"/>
    <property type="match status" value="1"/>
</dbReference>
<dbReference type="GO" id="GO:0016616">
    <property type="term" value="F:oxidoreductase activity, acting on the CH-OH group of donors, NAD or NADP as acceptor"/>
    <property type="evidence" value="ECO:0007669"/>
    <property type="project" value="InterPro"/>
</dbReference>
<dbReference type="FunFam" id="3.40.50.720:FF:000068">
    <property type="entry name" value="Sorbitol dehydrogenase"/>
    <property type="match status" value="1"/>
</dbReference>
<evidence type="ECO:0000256" key="7">
    <source>
        <dbReference type="RuleBase" id="RU361277"/>
    </source>
</evidence>
<dbReference type="InterPro" id="IPR045306">
    <property type="entry name" value="SDH-like"/>
</dbReference>
<dbReference type="OrthoDB" id="3941538at2759"/>
<dbReference type="InterPro" id="IPR036291">
    <property type="entry name" value="NAD(P)-bd_dom_sf"/>
</dbReference>
<comment type="similarity">
    <text evidence="2 7">Belongs to the zinc-containing alcohol dehydrogenase family.</text>
</comment>
<organism evidence="9 10">
    <name type="scientific">Nannochloropsis salina CCMP1776</name>
    <dbReference type="NCBI Taxonomy" id="1027361"/>
    <lineage>
        <taxon>Eukaryota</taxon>
        <taxon>Sar</taxon>
        <taxon>Stramenopiles</taxon>
        <taxon>Ochrophyta</taxon>
        <taxon>Eustigmatophyceae</taxon>
        <taxon>Eustigmatales</taxon>
        <taxon>Monodopsidaceae</taxon>
        <taxon>Microchloropsis</taxon>
        <taxon>Microchloropsis salina</taxon>
    </lineage>
</organism>
<evidence type="ECO:0000313" key="9">
    <source>
        <dbReference type="EMBL" id="TFJ80734.1"/>
    </source>
</evidence>
<dbReference type="SMART" id="SM00829">
    <property type="entry name" value="PKS_ER"/>
    <property type="match status" value="1"/>
</dbReference>
<name>A0A4D9CQG7_9STRA</name>
<sequence>MQSSLQSHNPAAYLLSINKIAVKNYELPSPLGEHDVRIAIKAVGICASDVHYLRRGRIADFIVKEPMVIGHESAGEVVAVGKKVTNLVVGDRVAIEPGIACQRCPQCKTGAYNLCPDMRFFATPPVHGSLARFVQHPANLCFPLPASISYEEGAMCEPFAVGVYACTKAKIRPGIRLLITGAGPIGLVTLLAARAFGASDIIITDVDRRRLAIAAEIAPGTRTVLVEGKAPAEVLHMVGGCGCVDVTMDCAGFEGTVELALEATVNGGKILLIGMGCSTRRMHIPLLPAAIREVDLLGSFRYRNVYPACLAMIASGKVDLKRLITHYKDLSGPGSFTAESVTSGFALSEQGGEVVKVMFTL</sequence>
<dbReference type="SUPFAM" id="SSF51735">
    <property type="entry name" value="NAD(P)-binding Rossmann-fold domains"/>
    <property type="match status" value="1"/>
</dbReference>
<keyword evidence="5" id="KW-0560">Oxidoreductase</keyword>
<dbReference type="InterPro" id="IPR011032">
    <property type="entry name" value="GroES-like_sf"/>
</dbReference>
<dbReference type="PANTHER" id="PTHR43161">
    <property type="entry name" value="SORBITOL DEHYDROGENASE"/>
    <property type="match status" value="1"/>
</dbReference>
<proteinExistence type="inferred from homology"/>
<dbReference type="GO" id="GO:0008270">
    <property type="term" value="F:zinc ion binding"/>
    <property type="evidence" value="ECO:0007669"/>
    <property type="project" value="InterPro"/>
</dbReference>
<dbReference type="Gene3D" id="3.40.50.720">
    <property type="entry name" value="NAD(P)-binding Rossmann-like Domain"/>
    <property type="match status" value="1"/>
</dbReference>
<dbReference type="Gene3D" id="3.90.180.10">
    <property type="entry name" value="Medium-chain alcohol dehydrogenases, catalytic domain"/>
    <property type="match status" value="1"/>
</dbReference>
<evidence type="ECO:0000313" key="10">
    <source>
        <dbReference type="Proteomes" id="UP000355283"/>
    </source>
</evidence>
<keyword evidence="10" id="KW-1185">Reference proteome</keyword>
<dbReference type="CDD" id="cd05285">
    <property type="entry name" value="sorbitol_DH"/>
    <property type="match status" value="1"/>
</dbReference>